<sequence length="274" mass="30677">MQNNEQHNEPYHRRRPRKKPRYDRLVGAAIVGVVAICAIAFLVHTLLKKETATPTKSTTISQSQKSAEKAKASSVQTSETKKDKNLPDSKSTDWELVLVNRDHPKEEMSPDVVQIDNIWVDSRIADATEQFLAAAQAINPAEHLISGYRSVAYQTTLYEQYVDQEIAADPSLDREAAEKKVQTYSQPPTKSEHQTGLAIDLSDVDSLNESTTAEQVAAIAPEYGFVLRFPEGGAASTGVDYEDWHFRYVGVANAKYMTEHHLTLEDYLKLLDKN</sequence>
<dbReference type="Proteomes" id="UP000185655">
    <property type="component" value="Unassembled WGS sequence"/>
</dbReference>
<feature type="compositionally biased region" description="Low complexity" evidence="1">
    <location>
        <begin position="53"/>
        <end position="65"/>
    </location>
</feature>
<dbReference type="EMBL" id="FPKS01000005">
    <property type="protein sequence ID" value="SFZ74377.1"/>
    <property type="molecule type" value="Genomic_DNA"/>
</dbReference>
<feature type="compositionally biased region" description="Basic and acidic residues" evidence="1">
    <location>
        <begin position="79"/>
        <end position="89"/>
    </location>
</feature>
<protein>
    <submittedName>
        <fullName evidence="4">D-alanyl-D-alanine carboxypeptidase</fullName>
    </submittedName>
</protein>
<dbReference type="GO" id="GO:0004180">
    <property type="term" value="F:carboxypeptidase activity"/>
    <property type="evidence" value="ECO:0007669"/>
    <property type="project" value="UniProtKB-KW"/>
</dbReference>
<dbReference type="PANTHER" id="PTHR34385">
    <property type="entry name" value="D-ALANYL-D-ALANINE CARBOXYPEPTIDASE"/>
    <property type="match status" value="1"/>
</dbReference>
<evidence type="ECO:0000313" key="5">
    <source>
        <dbReference type="Proteomes" id="UP000185655"/>
    </source>
</evidence>
<dbReference type="InterPro" id="IPR009045">
    <property type="entry name" value="Zn_M74/Hedgehog-like"/>
</dbReference>
<keyword evidence="2" id="KW-0472">Membrane</keyword>
<keyword evidence="4" id="KW-0121">Carboxypeptidase</keyword>
<dbReference type="Pfam" id="PF02557">
    <property type="entry name" value="VanY"/>
    <property type="match status" value="1"/>
</dbReference>
<keyword evidence="2" id="KW-0812">Transmembrane</keyword>
<keyword evidence="4" id="KW-0645">Protease</keyword>
<keyword evidence="2" id="KW-1133">Transmembrane helix</keyword>
<feature type="domain" description="D-alanyl-D-alanine carboxypeptidase-like core" evidence="3">
    <location>
        <begin position="118"/>
        <end position="250"/>
    </location>
</feature>
<evidence type="ECO:0000256" key="1">
    <source>
        <dbReference type="SAM" id="MobiDB-lite"/>
    </source>
</evidence>
<evidence type="ECO:0000313" key="4">
    <source>
        <dbReference type="EMBL" id="SFZ74377.1"/>
    </source>
</evidence>
<dbReference type="InterPro" id="IPR052179">
    <property type="entry name" value="DD-CPase-like"/>
</dbReference>
<dbReference type="SUPFAM" id="SSF55166">
    <property type="entry name" value="Hedgehog/DD-peptidase"/>
    <property type="match status" value="1"/>
</dbReference>
<dbReference type="InterPro" id="IPR003709">
    <property type="entry name" value="VanY-like_core_dom"/>
</dbReference>
<name>A0A1K2HCV9_9LACT</name>
<keyword evidence="4" id="KW-0378">Hydrolase</keyword>
<feature type="region of interest" description="Disordered" evidence="1">
    <location>
        <begin position="52"/>
        <end position="89"/>
    </location>
</feature>
<evidence type="ECO:0000256" key="2">
    <source>
        <dbReference type="SAM" id="Phobius"/>
    </source>
</evidence>
<organism evidence="4 5">
    <name type="scientific">Pseudolactococcus chungangensis CAU 28 = DSM 22330</name>
    <dbReference type="NCBI Taxonomy" id="1122154"/>
    <lineage>
        <taxon>Bacteria</taxon>
        <taxon>Bacillati</taxon>
        <taxon>Bacillota</taxon>
        <taxon>Bacilli</taxon>
        <taxon>Lactobacillales</taxon>
        <taxon>Streptococcaceae</taxon>
        <taxon>Pseudolactococcus</taxon>
    </lineage>
</organism>
<dbReference type="AlphaFoldDB" id="A0A1K2HCV9"/>
<feature type="transmembrane region" description="Helical" evidence="2">
    <location>
        <begin position="25"/>
        <end position="47"/>
    </location>
</feature>
<dbReference type="InterPro" id="IPR058193">
    <property type="entry name" value="VanY/YodJ_core_dom"/>
</dbReference>
<dbReference type="GO" id="GO:0006508">
    <property type="term" value="P:proteolysis"/>
    <property type="evidence" value="ECO:0007669"/>
    <property type="project" value="InterPro"/>
</dbReference>
<dbReference type="CDD" id="cd14852">
    <property type="entry name" value="LD-carboxypeptidase"/>
    <property type="match status" value="1"/>
</dbReference>
<proteinExistence type="predicted"/>
<dbReference type="RefSeq" id="WP_072353575.1">
    <property type="nucleotide sequence ID" value="NZ_FPKS01000005.1"/>
</dbReference>
<accession>A0A1K2HCV9</accession>
<evidence type="ECO:0000259" key="3">
    <source>
        <dbReference type="Pfam" id="PF02557"/>
    </source>
</evidence>
<reference evidence="4 5" key="1">
    <citation type="submission" date="2016-11" db="EMBL/GenBank/DDBJ databases">
        <authorList>
            <person name="Jaros S."/>
            <person name="Januszkiewicz K."/>
            <person name="Wedrychowicz H."/>
        </authorList>
    </citation>
    <scope>NUCLEOTIDE SEQUENCE [LARGE SCALE GENOMIC DNA]</scope>
    <source>
        <strain evidence="4 5">DSM 22330</strain>
    </source>
</reference>
<dbReference type="PANTHER" id="PTHR34385:SF1">
    <property type="entry name" value="PEPTIDOGLYCAN L-ALANYL-D-GLUTAMATE ENDOPEPTIDASE CWLK"/>
    <property type="match status" value="1"/>
</dbReference>
<gene>
    <name evidence="4" type="ORF">SAMN02746068_01230</name>
</gene>
<dbReference type="Gene3D" id="3.30.1380.10">
    <property type="match status" value="1"/>
</dbReference>
<dbReference type="STRING" id="1122154.SAMN02746068_01230"/>